<accession>A0AAW4E605</accession>
<comment type="caution">
    <text evidence="1">The sequence shown here is derived from an EMBL/GenBank/DDBJ whole genome shotgun (WGS) entry which is preliminary data.</text>
</comment>
<gene>
    <name evidence="1" type="ORF">YA0595_26705</name>
</gene>
<proteinExistence type="predicted"/>
<evidence type="ECO:0000313" key="2">
    <source>
        <dbReference type="Proteomes" id="UP000629611"/>
    </source>
</evidence>
<evidence type="ECO:0000313" key="1">
    <source>
        <dbReference type="EMBL" id="MBI6716735.1"/>
    </source>
</evidence>
<name>A0AAW4E605_PSESX</name>
<reference evidence="1" key="1">
    <citation type="submission" date="2020-12" db="EMBL/GenBank/DDBJ databases">
        <title>Comparative genomic insights into the epidemiology and virulence of plant pathogenic Pseudomonads from Turkey.</title>
        <authorList>
            <person name="Dillon M."/>
            <person name="Ruiz-Bedoya T."/>
            <person name="Bendalovic-Torma C."/>
            <person name="Guttman K.M."/>
            <person name="Kwak H."/>
            <person name="Middleton M.A."/>
            <person name="Wang P.W."/>
            <person name="Horuz S."/>
            <person name="Aysan Y."/>
            <person name="Guttman D.S."/>
        </authorList>
    </citation>
    <scope>NUCLEOTIDE SEQUENCE</scope>
    <source>
        <strain evidence="1">CT_2_2</strain>
    </source>
</reference>
<dbReference type="EMBL" id="JAEIKK010000094">
    <property type="protein sequence ID" value="MBI6716735.1"/>
    <property type="molecule type" value="Genomic_DNA"/>
</dbReference>
<sequence>MLDVTEDGTINDTAQSASELWLYMHAPGFRDLPDQDRRAIFDFSFLWSLFESKIMGNYAQAGLIRAKVDDWVAEGTLEDGLYDEELTYFQNRYFANGELTHHFQFLNLRTSDHPDLVVSVIERKNDDPRDKILCLLMIVWRLRNNLFHGEKWAYYLRDQLDNFTHANSVLMRVLERHGRLW</sequence>
<dbReference type="Proteomes" id="UP000629611">
    <property type="component" value="Unassembled WGS sequence"/>
</dbReference>
<dbReference type="RefSeq" id="WP_007246232.1">
    <property type="nucleotide sequence ID" value="NZ_CP034558.1"/>
</dbReference>
<evidence type="ECO:0008006" key="3">
    <source>
        <dbReference type="Google" id="ProtNLM"/>
    </source>
</evidence>
<protein>
    <recommendedName>
        <fullName evidence="3">ApeA N-terminal domain-containing protein</fullName>
    </recommendedName>
</protein>
<organism evidence="1 2">
    <name type="scientific">Pseudomonas syringae</name>
    <dbReference type="NCBI Taxonomy" id="317"/>
    <lineage>
        <taxon>Bacteria</taxon>
        <taxon>Pseudomonadati</taxon>
        <taxon>Pseudomonadota</taxon>
        <taxon>Gammaproteobacteria</taxon>
        <taxon>Pseudomonadales</taxon>
        <taxon>Pseudomonadaceae</taxon>
        <taxon>Pseudomonas</taxon>
    </lineage>
</organism>
<dbReference type="AlphaFoldDB" id="A0AAW4E605"/>